<accession>A0A5C8K6S2</accession>
<dbReference type="RefSeq" id="WP_147921404.1">
    <property type="nucleotide sequence ID" value="NZ_VRTY01000027.1"/>
</dbReference>
<evidence type="ECO:0000313" key="1">
    <source>
        <dbReference type="EMBL" id="TXK47661.1"/>
    </source>
</evidence>
<protein>
    <recommendedName>
        <fullName evidence="3">Lipoprotein</fullName>
    </recommendedName>
</protein>
<organism evidence="1 2">
    <name type="scientific">Pontibacter qinzhouensis</name>
    <dbReference type="NCBI Taxonomy" id="2603253"/>
    <lineage>
        <taxon>Bacteria</taxon>
        <taxon>Pseudomonadati</taxon>
        <taxon>Bacteroidota</taxon>
        <taxon>Cytophagia</taxon>
        <taxon>Cytophagales</taxon>
        <taxon>Hymenobacteraceae</taxon>
        <taxon>Pontibacter</taxon>
    </lineage>
</organism>
<evidence type="ECO:0000313" key="2">
    <source>
        <dbReference type="Proteomes" id="UP000321926"/>
    </source>
</evidence>
<sequence>MKKAFIMLSAIVALATGCTEKFVEPDPTAAGLEYYPVEVGDFRIYEVTDIKFRNNIGDTTRFLLRERVDTSFFDQTNTLNYKIVRSVKANIASQWQDDSVLVVTKSDKFVTETKDNTKRIKFVFPIKNGKVWSADAFNANLDQNRSKEMYTFQEAGAPATVGGKSYNQTVTVIQGTPANNLVQLDDRKEVYANRIGLVYRLFNKVTYCNDSESNTCPFGKNYKLNGHERIKILQSYGKM</sequence>
<evidence type="ECO:0008006" key="3">
    <source>
        <dbReference type="Google" id="ProtNLM"/>
    </source>
</evidence>
<gene>
    <name evidence="1" type="ORF">FVR03_08935</name>
</gene>
<dbReference type="PROSITE" id="PS51257">
    <property type="entry name" value="PROKAR_LIPOPROTEIN"/>
    <property type="match status" value="1"/>
</dbReference>
<dbReference type="Proteomes" id="UP000321926">
    <property type="component" value="Unassembled WGS sequence"/>
</dbReference>
<dbReference type="AlphaFoldDB" id="A0A5C8K6S2"/>
<reference evidence="1 2" key="1">
    <citation type="submission" date="2019-08" db="EMBL/GenBank/DDBJ databases">
        <authorList>
            <person name="Shi S."/>
        </authorList>
    </citation>
    <scope>NUCLEOTIDE SEQUENCE [LARGE SCALE GENOMIC DNA]</scope>
    <source>
        <strain evidence="1 2">GY10130</strain>
    </source>
</reference>
<keyword evidence="2" id="KW-1185">Reference proteome</keyword>
<comment type="caution">
    <text evidence="1">The sequence shown here is derived from an EMBL/GenBank/DDBJ whole genome shotgun (WGS) entry which is preliminary data.</text>
</comment>
<name>A0A5C8K6S2_9BACT</name>
<proteinExistence type="predicted"/>
<dbReference type="OrthoDB" id="1467525at2"/>
<dbReference type="EMBL" id="VRTY01000027">
    <property type="protein sequence ID" value="TXK47661.1"/>
    <property type="molecule type" value="Genomic_DNA"/>
</dbReference>